<comment type="caution">
    <text evidence="2">The sequence shown here is derived from an EMBL/GenBank/DDBJ whole genome shotgun (WGS) entry which is preliminary data.</text>
</comment>
<keyword evidence="2" id="KW-0675">Receptor</keyword>
<dbReference type="PRINTS" id="PR00527">
    <property type="entry name" value="GASTRINR"/>
</dbReference>
<evidence type="ECO:0000256" key="1">
    <source>
        <dbReference type="SAM" id="MobiDB-lite"/>
    </source>
</evidence>
<evidence type="ECO:0000313" key="3">
    <source>
        <dbReference type="Proteomes" id="UP001623349"/>
    </source>
</evidence>
<accession>A0ABQ0EZM7</accession>
<evidence type="ECO:0000313" key="2">
    <source>
        <dbReference type="EMBL" id="GAB1292488.1"/>
    </source>
</evidence>
<dbReference type="InterPro" id="IPR000314">
    <property type="entry name" value="Gastrin_rcpt"/>
</dbReference>
<keyword evidence="3" id="KW-1185">Reference proteome</keyword>
<organism evidence="2 3">
    <name type="scientific">Apodemus speciosus</name>
    <name type="common">Large Japanese field mouse</name>
    <dbReference type="NCBI Taxonomy" id="105296"/>
    <lineage>
        <taxon>Eukaryota</taxon>
        <taxon>Metazoa</taxon>
        <taxon>Chordata</taxon>
        <taxon>Craniata</taxon>
        <taxon>Vertebrata</taxon>
        <taxon>Euteleostomi</taxon>
        <taxon>Mammalia</taxon>
        <taxon>Eutheria</taxon>
        <taxon>Euarchontoglires</taxon>
        <taxon>Glires</taxon>
        <taxon>Rodentia</taxon>
        <taxon>Myomorpha</taxon>
        <taxon>Muroidea</taxon>
        <taxon>Muridae</taxon>
        <taxon>Murinae</taxon>
        <taxon>Apodemus</taxon>
    </lineage>
</organism>
<protein>
    <submittedName>
        <fullName evidence="2">Cholecystokinin-2 receptor</fullName>
    </submittedName>
</protein>
<feature type="region of interest" description="Disordered" evidence="1">
    <location>
        <begin position="1"/>
        <end position="48"/>
    </location>
</feature>
<proteinExistence type="predicted"/>
<dbReference type="EMBL" id="BAAFST010000007">
    <property type="protein sequence ID" value="GAB1292488.1"/>
    <property type="molecule type" value="Genomic_DNA"/>
</dbReference>
<reference evidence="2 3" key="1">
    <citation type="submission" date="2024-08" db="EMBL/GenBank/DDBJ databases">
        <title>The draft genome of Apodemus speciosus.</title>
        <authorList>
            <person name="Nabeshima K."/>
            <person name="Suzuki S."/>
            <person name="Onuma M."/>
        </authorList>
    </citation>
    <scope>NUCLEOTIDE SEQUENCE [LARGE SCALE GENOMIC DNA]</scope>
    <source>
        <strain evidence="2">IB14-021</strain>
    </source>
</reference>
<gene>
    <name evidence="2" type="ORF">APTSU1_000771900</name>
</gene>
<dbReference type="Proteomes" id="UP001623349">
    <property type="component" value="Unassembled WGS sequence"/>
</dbReference>
<name>A0ABQ0EZM7_APOSI</name>
<sequence length="48" mass="4970">MELLKLNRSVQGPGPGSASSFCRPLLNGSSAGNLSCEPPRLRGTGTRV</sequence>